<keyword evidence="8 12" id="KW-0802">TPR repeat</keyword>
<keyword evidence="4" id="KW-1003">Cell membrane</keyword>
<dbReference type="SUPFAM" id="SSF48452">
    <property type="entry name" value="TPR-like"/>
    <property type="match status" value="1"/>
</dbReference>
<dbReference type="InterPro" id="IPR019734">
    <property type="entry name" value="TPR_rpt"/>
</dbReference>
<dbReference type="GO" id="GO:0005886">
    <property type="term" value="C:plasma membrane"/>
    <property type="evidence" value="ECO:0007669"/>
    <property type="project" value="UniProtKB-SubCell"/>
</dbReference>
<keyword evidence="7" id="KW-0677">Repeat</keyword>
<feature type="transmembrane region" description="Helical" evidence="13">
    <location>
        <begin position="38"/>
        <end position="58"/>
    </location>
</feature>
<keyword evidence="11" id="KW-0627">Porphyrin biosynthesis</keyword>
<dbReference type="UniPathway" id="UPA00252"/>
<evidence type="ECO:0000256" key="3">
    <source>
        <dbReference type="ARBA" id="ARBA00004744"/>
    </source>
</evidence>
<evidence type="ECO:0000256" key="9">
    <source>
        <dbReference type="ARBA" id="ARBA00022989"/>
    </source>
</evidence>
<dbReference type="PROSITE" id="PS50005">
    <property type="entry name" value="TPR"/>
    <property type="match status" value="1"/>
</dbReference>
<evidence type="ECO:0000313" key="16">
    <source>
        <dbReference type="Proteomes" id="UP000031278"/>
    </source>
</evidence>
<organism evidence="15 16">
    <name type="scientific">Photobacterium gaetbulicola</name>
    <dbReference type="NCBI Taxonomy" id="1295392"/>
    <lineage>
        <taxon>Bacteria</taxon>
        <taxon>Pseudomonadati</taxon>
        <taxon>Pseudomonadota</taxon>
        <taxon>Gammaproteobacteria</taxon>
        <taxon>Vibrionales</taxon>
        <taxon>Vibrionaceae</taxon>
        <taxon>Photobacterium</taxon>
    </lineage>
</organism>
<comment type="caution">
    <text evidence="15">The sequence shown here is derived from an EMBL/GenBank/DDBJ whole genome shotgun (WGS) entry which is preliminary data.</text>
</comment>
<evidence type="ECO:0000256" key="8">
    <source>
        <dbReference type="ARBA" id="ARBA00022803"/>
    </source>
</evidence>
<dbReference type="AlphaFoldDB" id="A0A0B9GSS3"/>
<keyword evidence="5" id="KW-0997">Cell inner membrane</keyword>
<evidence type="ECO:0000256" key="6">
    <source>
        <dbReference type="ARBA" id="ARBA00022692"/>
    </source>
</evidence>
<gene>
    <name evidence="15" type="ORF">RJ45_21065</name>
</gene>
<evidence type="ECO:0000256" key="10">
    <source>
        <dbReference type="ARBA" id="ARBA00023136"/>
    </source>
</evidence>
<comment type="pathway">
    <text evidence="3">Porphyrin-containing compound metabolism; protoheme biosynthesis.</text>
</comment>
<comment type="subcellular location">
    <subcellularLocation>
        <location evidence="2">Cell inner membrane</location>
        <topology evidence="2">Multi-pass membrane protein</topology>
    </subcellularLocation>
</comment>
<evidence type="ECO:0000256" key="13">
    <source>
        <dbReference type="SAM" id="Phobius"/>
    </source>
</evidence>
<accession>A0A0B9GSS3</accession>
<evidence type="ECO:0000256" key="7">
    <source>
        <dbReference type="ARBA" id="ARBA00022737"/>
    </source>
</evidence>
<dbReference type="EMBL" id="JWLZ01000193">
    <property type="protein sequence ID" value="KHT61806.1"/>
    <property type="molecule type" value="Genomic_DNA"/>
</dbReference>
<dbReference type="SMART" id="SM00028">
    <property type="entry name" value="TPR"/>
    <property type="match status" value="1"/>
</dbReference>
<proteinExistence type="predicted"/>
<keyword evidence="9 13" id="KW-1133">Transmembrane helix</keyword>
<evidence type="ECO:0000256" key="4">
    <source>
        <dbReference type="ARBA" id="ARBA00022475"/>
    </source>
</evidence>
<dbReference type="InterPro" id="IPR013105">
    <property type="entry name" value="TPR_2"/>
</dbReference>
<evidence type="ECO:0000256" key="12">
    <source>
        <dbReference type="PROSITE-ProRule" id="PRU00339"/>
    </source>
</evidence>
<dbReference type="NCBIfam" id="TIGR00540">
    <property type="entry name" value="TPR_hemY_coli"/>
    <property type="match status" value="1"/>
</dbReference>
<keyword evidence="10 13" id="KW-0472">Membrane</keyword>
<feature type="domain" description="HemY N-terminal" evidence="14">
    <location>
        <begin position="26"/>
        <end position="132"/>
    </location>
</feature>
<evidence type="ECO:0000256" key="5">
    <source>
        <dbReference type="ARBA" id="ARBA00022519"/>
    </source>
</evidence>
<dbReference type="GO" id="GO:0006779">
    <property type="term" value="P:porphyrin-containing compound biosynthetic process"/>
    <property type="evidence" value="ECO:0007669"/>
    <property type="project" value="UniProtKB-KW"/>
</dbReference>
<evidence type="ECO:0000256" key="11">
    <source>
        <dbReference type="ARBA" id="ARBA00023244"/>
    </source>
</evidence>
<protein>
    <submittedName>
        <fullName evidence="15">Heme biosynthesis protein HemY</fullName>
    </submittedName>
</protein>
<evidence type="ECO:0000259" key="14">
    <source>
        <dbReference type="Pfam" id="PF07219"/>
    </source>
</evidence>
<dbReference type="Proteomes" id="UP000031278">
    <property type="component" value="Unassembled WGS sequence"/>
</dbReference>
<comment type="function">
    <text evidence="1">Involved in a late step of protoheme IX synthesis.</text>
</comment>
<feature type="repeat" description="TPR" evidence="12">
    <location>
        <begin position="327"/>
        <end position="360"/>
    </location>
</feature>
<dbReference type="InterPro" id="IPR010817">
    <property type="entry name" value="HemY_N"/>
</dbReference>
<keyword evidence="6 13" id="KW-0812">Transmembrane</keyword>
<reference evidence="15 16" key="1">
    <citation type="submission" date="2014-12" db="EMBL/GenBank/DDBJ databases">
        <title>Genome sequencing of Photobacterium gaetbulicola AD005a.</title>
        <authorList>
            <person name="Adrian T.G.S."/>
            <person name="Chan K.G."/>
        </authorList>
    </citation>
    <scope>NUCLEOTIDE SEQUENCE [LARGE SCALE GENOMIC DNA]</scope>
    <source>
        <strain evidence="15 16">AD005a</strain>
    </source>
</reference>
<name>A0A0B9GSS3_9GAMM</name>
<dbReference type="InterPro" id="IPR011990">
    <property type="entry name" value="TPR-like_helical_dom_sf"/>
</dbReference>
<dbReference type="GO" id="GO:0042168">
    <property type="term" value="P:heme metabolic process"/>
    <property type="evidence" value="ECO:0007669"/>
    <property type="project" value="InterPro"/>
</dbReference>
<dbReference type="Gene3D" id="1.25.40.10">
    <property type="entry name" value="Tetratricopeptide repeat domain"/>
    <property type="match status" value="2"/>
</dbReference>
<dbReference type="Pfam" id="PF07719">
    <property type="entry name" value="TPR_2"/>
    <property type="match status" value="1"/>
</dbReference>
<dbReference type="Pfam" id="PF07219">
    <property type="entry name" value="HemY_N"/>
    <property type="match status" value="1"/>
</dbReference>
<sequence>MIKLLLLVAALIAGIVVGPMLAGNQGYVLISAANQTVEMSLTTLIILVVVLFGAFFLLENILKRLFSLGSSTRGWFSGRKTRKARLQTSEGLTKVIEGDWKQAEKLVVKSAKHSDAPLLNYLAAAEAAQGQGDASQRDEYLKLASEIDGQSLAVALTRAKLQFRQQQFEQAVATLQDIKRDHGRNPVLLTLLKDCYIRLEDWKPLLALLPQLEKAGIVDIEEAAKLEAKAECGIMHHIAKQQGSEGLMGHWNSLSRKTKARPDLIACFVKLMSQYNADSEAYTVLRDALKKNNDESLINLVPALKLADNHPAIVRLQDLLRYDSSNPSTHSALGQLFMREGKLEQAKEHFEKAIALRSDVADYGYLVEVMEQLDDKQGAAELSRQALTVVLPAKN</sequence>
<dbReference type="RefSeq" id="WP_039467028.1">
    <property type="nucleotide sequence ID" value="NZ_JWLZ01000193.1"/>
</dbReference>
<evidence type="ECO:0000256" key="2">
    <source>
        <dbReference type="ARBA" id="ARBA00004429"/>
    </source>
</evidence>
<evidence type="ECO:0000313" key="15">
    <source>
        <dbReference type="EMBL" id="KHT61806.1"/>
    </source>
</evidence>
<evidence type="ECO:0000256" key="1">
    <source>
        <dbReference type="ARBA" id="ARBA00002962"/>
    </source>
</evidence>
<dbReference type="InterPro" id="IPR005254">
    <property type="entry name" value="Heme_biosyn_assoc_TPR_pro"/>
</dbReference>